<dbReference type="Gene3D" id="3.30.70.1230">
    <property type="entry name" value="Nucleotide cyclase"/>
    <property type="match status" value="1"/>
</dbReference>
<dbReference type="EMBL" id="JBGBZJ010000003">
    <property type="protein sequence ID" value="MEY9455547.1"/>
    <property type="molecule type" value="Genomic_DNA"/>
</dbReference>
<dbReference type="SUPFAM" id="SSF55073">
    <property type="entry name" value="Nucleotide cyclase"/>
    <property type="match status" value="1"/>
</dbReference>
<dbReference type="PANTHER" id="PTHR43081">
    <property type="entry name" value="ADENYLATE CYCLASE, TERMINAL-DIFFERENTIATION SPECIFIC-RELATED"/>
    <property type="match status" value="1"/>
</dbReference>
<dbReference type="Pfam" id="PF00211">
    <property type="entry name" value="Guanylate_cyc"/>
    <property type="match status" value="1"/>
</dbReference>
<dbReference type="PANTHER" id="PTHR43081:SF11">
    <property type="entry name" value="BLR2264 PROTEIN"/>
    <property type="match status" value="1"/>
</dbReference>
<dbReference type="EC" id="4.6.1.1" evidence="2"/>
<evidence type="ECO:0000313" key="2">
    <source>
        <dbReference type="EMBL" id="MEY9455547.1"/>
    </source>
</evidence>
<accession>A0ABV4FVA7</accession>
<evidence type="ECO:0000259" key="1">
    <source>
        <dbReference type="PROSITE" id="PS50125"/>
    </source>
</evidence>
<evidence type="ECO:0000313" key="3">
    <source>
        <dbReference type="Proteomes" id="UP001565369"/>
    </source>
</evidence>
<reference evidence="2 3" key="1">
    <citation type="submission" date="2024-07" db="EMBL/GenBank/DDBJ databases">
        <title>Genomic Encyclopedia of Type Strains, Phase V (KMG-V): Genome sequencing to study the core and pangenomes of soil and plant-associated prokaryotes.</title>
        <authorList>
            <person name="Whitman W."/>
        </authorList>
    </citation>
    <scope>NUCLEOTIDE SEQUENCE [LARGE SCALE GENOMIC DNA]</scope>
    <source>
        <strain evidence="2 3">USDA 152</strain>
    </source>
</reference>
<dbReference type="InterPro" id="IPR029787">
    <property type="entry name" value="Nucleotide_cyclase"/>
</dbReference>
<dbReference type="PROSITE" id="PS50125">
    <property type="entry name" value="GUANYLATE_CYCLASE_2"/>
    <property type="match status" value="1"/>
</dbReference>
<gene>
    <name evidence="2" type="ORF">ABIG07_004495</name>
</gene>
<dbReference type="Proteomes" id="UP001565369">
    <property type="component" value="Unassembled WGS sequence"/>
</dbReference>
<organism evidence="2 3">
    <name type="scientific">Bradyrhizobium ottawaense</name>
    <dbReference type="NCBI Taxonomy" id="931866"/>
    <lineage>
        <taxon>Bacteria</taxon>
        <taxon>Pseudomonadati</taxon>
        <taxon>Pseudomonadota</taxon>
        <taxon>Alphaproteobacteria</taxon>
        <taxon>Hyphomicrobiales</taxon>
        <taxon>Nitrobacteraceae</taxon>
        <taxon>Bradyrhizobium</taxon>
    </lineage>
</organism>
<dbReference type="SMART" id="SM00044">
    <property type="entry name" value="CYCc"/>
    <property type="match status" value="1"/>
</dbReference>
<dbReference type="InterPro" id="IPR050697">
    <property type="entry name" value="Adenylyl/Guanylyl_Cyclase_3/4"/>
</dbReference>
<keyword evidence="3" id="KW-1185">Reference proteome</keyword>
<dbReference type="GO" id="GO:0004016">
    <property type="term" value="F:adenylate cyclase activity"/>
    <property type="evidence" value="ECO:0007669"/>
    <property type="project" value="UniProtKB-EC"/>
</dbReference>
<dbReference type="CDD" id="cd07302">
    <property type="entry name" value="CHD"/>
    <property type="match status" value="1"/>
</dbReference>
<protein>
    <submittedName>
        <fullName evidence="2">Adenylate cyclase</fullName>
        <ecNumber evidence="2">4.6.1.1</ecNumber>
    </submittedName>
</protein>
<name>A0ABV4FVA7_9BRAD</name>
<feature type="domain" description="Guanylate cyclase" evidence="1">
    <location>
        <begin position="219"/>
        <end position="349"/>
    </location>
</feature>
<sequence length="397" mass="44339">MTAQDNHAPATQADGVVDWLTNGTRDERFIDNIFADMCIRLQQAGIPLKRSTLHVLIHHPQWLGARFMWSDGMREAEIARVDYDVRERSEFIGSPANEMQDGASEVRENLERDPSLGRKHALYDEMREKGLTDYVAWPLYHTLGKRHLITFATDRPGGFEDSHIAALKKLLPVLALVSEIRIKNRLARTLLETYVGSHAGQLILAGATRRGSGTTVRAAIMICDLRDFTKISDNWPRDDVIDLLNDYFDAMSEPIARHGGEILKFIGDGLLAIFPLQEPDACANLLHAVTEARQAMTALNERNNATSRAPLNYGIGVHVGDVMYGNIGSTSRLDFTVIGPAVNMASRLEALTKQLGRTVLLSRDFAELVEEKFELEHVGKHEVRGFSDPIELFAYHG</sequence>
<dbReference type="RefSeq" id="WP_028142244.1">
    <property type="nucleotide sequence ID" value="NZ_AP021854.1"/>
</dbReference>
<comment type="caution">
    <text evidence="2">The sequence shown here is derived from an EMBL/GenBank/DDBJ whole genome shotgun (WGS) entry which is preliminary data.</text>
</comment>
<dbReference type="InterPro" id="IPR001054">
    <property type="entry name" value="A/G_cyclase"/>
</dbReference>
<proteinExistence type="predicted"/>
<keyword evidence="2" id="KW-0456">Lyase</keyword>